<sequence length="178" mass="19224">MTQQQIAPSLFGTIKAAVACDDIHQACQIVQKLLGVCHGGLSGIHFPELSDAPAPQGAPWCKMGASDRFDRMVDYITAEIDVMDRTLGGETLSIRGFRQLRTGTDSIALAHRFPQGSVWRITADDGASIPRPGDRVRVDHLDVDGETVLFAAEYDWSSFSPNALMARVAATYGALTFG</sequence>
<dbReference type="AlphaFoldDB" id="A0A1I4FFI5"/>
<protein>
    <submittedName>
        <fullName evidence="1">Uncharacterized protein</fullName>
    </submittedName>
</protein>
<evidence type="ECO:0000313" key="1">
    <source>
        <dbReference type="EMBL" id="SFL16745.1"/>
    </source>
</evidence>
<dbReference type="EMBL" id="FOTF01000009">
    <property type="protein sequence ID" value="SFL16745.1"/>
    <property type="molecule type" value="Genomic_DNA"/>
</dbReference>
<name>A0A1I4FFI5_9RHOB</name>
<reference evidence="1 2" key="1">
    <citation type="submission" date="2016-10" db="EMBL/GenBank/DDBJ databases">
        <authorList>
            <person name="de Groot N.N."/>
        </authorList>
    </citation>
    <scope>NUCLEOTIDE SEQUENCE [LARGE SCALE GENOMIC DNA]</scope>
    <source>
        <strain evidence="1 2">DSM 16199</strain>
    </source>
</reference>
<evidence type="ECO:0000313" key="2">
    <source>
        <dbReference type="Proteomes" id="UP000199550"/>
    </source>
</evidence>
<dbReference type="STRING" id="195913.SAMN04488004_10965"/>
<organism evidence="1 2">
    <name type="scientific">Loktanella salsilacus</name>
    <dbReference type="NCBI Taxonomy" id="195913"/>
    <lineage>
        <taxon>Bacteria</taxon>
        <taxon>Pseudomonadati</taxon>
        <taxon>Pseudomonadota</taxon>
        <taxon>Alphaproteobacteria</taxon>
        <taxon>Rhodobacterales</taxon>
        <taxon>Roseobacteraceae</taxon>
        <taxon>Loktanella</taxon>
    </lineage>
</organism>
<accession>A0A1I4FFI5</accession>
<keyword evidence="2" id="KW-1185">Reference proteome</keyword>
<dbReference type="Proteomes" id="UP000199550">
    <property type="component" value="Unassembled WGS sequence"/>
</dbReference>
<proteinExistence type="predicted"/>
<dbReference type="RefSeq" id="WP_139222611.1">
    <property type="nucleotide sequence ID" value="NZ_FOTF01000009.1"/>
</dbReference>
<gene>
    <name evidence="1" type="ORF">SAMN04488004_10965</name>
</gene>